<feature type="region of interest" description="Disordered" evidence="1">
    <location>
        <begin position="92"/>
        <end position="116"/>
    </location>
</feature>
<accession>A0A0X1T7Z8</accession>
<dbReference type="EMBL" id="CP014135">
    <property type="protein sequence ID" value="AMB88238.1"/>
    <property type="molecule type" value="Genomic_DNA"/>
</dbReference>
<dbReference type="AlphaFoldDB" id="A0A0X1T7Z8"/>
<dbReference type="InterPro" id="IPR021333">
    <property type="entry name" value="DUF2946"/>
</dbReference>
<dbReference type="KEGG" id="pagb:AWM79_06345"/>
<dbReference type="Pfam" id="PF11162">
    <property type="entry name" value="DUF2946"/>
    <property type="match status" value="1"/>
</dbReference>
<sequence length="116" mass="12121">MLLVFAGPLIGQASGEVHGTPVDPDDICGAVPGGYIAGADLTSEHGTDPDSQRIRHWEKCGYCSLLFQHPALADSNAALGYLGIWPISRPTSTSGPQRIAAPIFPGSRSRAPPSRA</sequence>
<evidence type="ECO:0000313" key="2">
    <source>
        <dbReference type="EMBL" id="AMB88238.1"/>
    </source>
</evidence>
<organism evidence="2 3">
    <name type="scientific">Pseudomonas agarici</name>
    <dbReference type="NCBI Taxonomy" id="46677"/>
    <lineage>
        <taxon>Bacteria</taxon>
        <taxon>Pseudomonadati</taxon>
        <taxon>Pseudomonadota</taxon>
        <taxon>Gammaproteobacteria</taxon>
        <taxon>Pseudomonadales</taxon>
        <taxon>Pseudomonadaceae</taxon>
        <taxon>Pseudomonas</taxon>
    </lineage>
</organism>
<dbReference type="STRING" id="46677.AWM79_06345"/>
<gene>
    <name evidence="2" type="ORF">AWM79_06345</name>
</gene>
<protein>
    <recommendedName>
        <fullName evidence="4">DUF2946 domain-containing protein</fullName>
    </recommendedName>
</protein>
<keyword evidence="3" id="KW-1185">Reference proteome</keyword>
<reference evidence="2 3" key="1">
    <citation type="submission" date="2016-01" db="EMBL/GenBank/DDBJ databases">
        <authorList>
            <person name="McClelland M."/>
            <person name="Jain A."/>
            <person name="Saraogi P."/>
            <person name="Mendelson R."/>
            <person name="Westerman R."/>
            <person name="SanMiguel P."/>
            <person name="Csonka L."/>
        </authorList>
    </citation>
    <scope>NUCLEOTIDE SEQUENCE [LARGE SCALE GENOMIC DNA]</scope>
    <source>
        <strain evidence="2 3">NCPPB 2472</strain>
    </source>
</reference>
<evidence type="ECO:0000256" key="1">
    <source>
        <dbReference type="SAM" id="MobiDB-lite"/>
    </source>
</evidence>
<name>A0A0X1T7Z8_PSEAA</name>
<evidence type="ECO:0000313" key="3">
    <source>
        <dbReference type="Proteomes" id="UP000063229"/>
    </source>
</evidence>
<proteinExistence type="predicted"/>
<evidence type="ECO:0008006" key="4">
    <source>
        <dbReference type="Google" id="ProtNLM"/>
    </source>
</evidence>
<dbReference type="Proteomes" id="UP000063229">
    <property type="component" value="Chromosome"/>
</dbReference>